<feature type="domain" description="GNAT-like C-terminal" evidence="3">
    <location>
        <begin position="157"/>
        <end position="303"/>
    </location>
</feature>
<sequence length="320" mass="35380">MRVSTDHLDDLLAGWTAPRLAERLGLRPDDAADTAALVEQVLSDPAARDVVADHLAALAGVVGDFAETRGSVFGDDPARLDLTRPDGTTVQAGLALVALLAATGEVRAFHERHGIGEEQTWRTLSDLGQQVWVHRRTFGAFGLHTHEWLTWAWSGALHWLGRLQLNLRQRTDGTGTVQPGRWVLSVHIPESGPLSADVVDDSFARARDFFARHHPDHRVEALHCSSWLLDPALAEGLPGSNMAAFQQRWTPTGRSWPGNGDALFFTFRRRGDVDLDTLPQQTSLQRLVVQRIRDGRGWRSVEGHADLPDRRPSDPTPEAR</sequence>
<reference evidence="4 5" key="1">
    <citation type="submission" date="2018-07" db="EMBL/GenBank/DDBJ databases">
        <title>Desertimonas flava gen. nov. sp. nov.</title>
        <authorList>
            <person name="Liu S."/>
        </authorList>
    </citation>
    <scope>NUCLEOTIDE SEQUENCE [LARGE SCALE GENOMIC DNA]</scope>
    <source>
        <strain evidence="4 5">16Sb5-5</strain>
    </source>
</reference>
<dbReference type="AlphaFoldDB" id="A0A367YYD7"/>
<evidence type="ECO:0008006" key="6">
    <source>
        <dbReference type="Google" id="ProtNLM"/>
    </source>
</evidence>
<accession>A0A367YYD7</accession>
<evidence type="ECO:0000313" key="4">
    <source>
        <dbReference type="EMBL" id="RCK70923.1"/>
    </source>
</evidence>
<dbReference type="InterPro" id="IPR041273">
    <property type="entry name" value="NAT_N"/>
</dbReference>
<feature type="domain" description="N-acyltransferase N-terminal" evidence="2">
    <location>
        <begin position="16"/>
        <end position="155"/>
    </location>
</feature>
<gene>
    <name evidence="4" type="ORF">DT076_00050</name>
</gene>
<keyword evidence="5" id="KW-1185">Reference proteome</keyword>
<evidence type="ECO:0000313" key="5">
    <source>
        <dbReference type="Proteomes" id="UP000252770"/>
    </source>
</evidence>
<comment type="caution">
    <text evidence="4">The sequence shown here is derived from an EMBL/GenBank/DDBJ whole genome shotgun (WGS) entry which is preliminary data.</text>
</comment>
<dbReference type="Proteomes" id="UP000252770">
    <property type="component" value="Unassembled WGS sequence"/>
</dbReference>
<protein>
    <recommendedName>
        <fullName evidence="6">DUF5596 domain-containing protein</fullName>
    </recommendedName>
</protein>
<proteinExistence type="predicted"/>
<organism evidence="4 5">
    <name type="scientific">Desertihabitans brevis</name>
    <dbReference type="NCBI Taxonomy" id="2268447"/>
    <lineage>
        <taxon>Bacteria</taxon>
        <taxon>Bacillati</taxon>
        <taxon>Actinomycetota</taxon>
        <taxon>Actinomycetes</taxon>
        <taxon>Propionibacteriales</taxon>
        <taxon>Propionibacteriaceae</taxon>
        <taxon>Desertihabitans</taxon>
    </lineage>
</organism>
<dbReference type="Gene3D" id="3.40.630.120">
    <property type="match status" value="1"/>
</dbReference>
<dbReference type="Pfam" id="PF18082">
    <property type="entry name" value="NAT_N"/>
    <property type="match status" value="1"/>
</dbReference>
<evidence type="ECO:0000256" key="1">
    <source>
        <dbReference type="SAM" id="MobiDB-lite"/>
    </source>
</evidence>
<evidence type="ECO:0000259" key="2">
    <source>
        <dbReference type="Pfam" id="PF18082"/>
    </source>
</evidence>
<dbReference type="Pfam" id="PF18164">
    <property type="entry name" value="GNAT_C"/>
    <property type="match status" value="1"/>
</dbReference>
<name>A0A367YYD7_9ACTN</name>
<dbReference type="InterPro" id="IPR041644">
    <property type="entry name" value="GNAT_C"/>
</dbReference>
<dbReference type="RefSeq" id="WP_114124626.1">
    <property type="nucleotide sequence ID" value="NZ_QOUI01000001.1"/>
</dbReference>
<feature type="region of interest" description="Disordered" evidence="1">
    <location>
        <begin position="300"/>
        <end position="320"/>
    </location>
</feature>
<dbReference type="EMBL" id="QOUI01000001">
    <property type="protein sequence ID" value="RCK70923.1"/>
    <property type="molecule type" value="Genomic_DNA"/>
</dbReference>
<evidence type="ECO:0000259" key="3">
    <source>
        <dbReference type="Pfam" id="PF18164"/>
    </source>
</evidence>